<keyword evidence="1" id="KW-0732">Signal</keyword>
<name>A0A179F1S3_METCM</name>
<dbReference type="AlphaFoldDB" id="A0A179F1S3"/>
<accession>A0A179F1S3</accession>
<keyword evidence="3" id="KW-1185">Reference proteome</keyword>
<dbReference type="GeneID" id="28852650"/>
<sequence length="391" mass="42759">MRFSLPTCLLGGAAQLMSVQANPVNQLVERAASPDIVTGVMQDSSSGSPAAIVVHDVNGKPSWKWTAANAIAQGVSNQLQKCLTWDAYWMPEVKWAANGRSILAIYHGAVVMINHHPGESSDGKITFGKCILPSMRNSHTAELLPGHKVAVATTDDANSKDSIRIYDLAAGLKDDIQPVQILTGTVAVHGLIWDRQDITLWAAGNDGNPEHAGSKPQLSAYKWDDKKGLFGQTSPTISYHLSPGYQLTTEWDGSSHQDWAEWSEGSHDVTGIPNQRKLLVATDLDLYVFDLATRKIEHGQDVVNKYVPGFAPIDNRVGKNGHRISQSDIKSVSLASNGDFIYVQAPWQGPAQGYQVNRVSGGKLQSPMKFSGQMYRSRWFQDIPGWPKAKY</sequence>
<dbReference type="KEGG" id="pchm:VFPPC_10258"/>
<dbReference type="Proteomes" id="UP000078397">
    <property type="component" value="Unassembled WGS sequence"/>
</dbReference>
<evidence type="ECO:0000313" key="2">
    <source>
        <dbReference type="EMBL" id="OAQ59230.1"/>
    </source>
</evidence>
<dbReference type="OrthoDB" id="4449395at2759"/>
<reference evidence="2 3" key="1">
    <citation type="journal article" date="2016" name="PLoS Pathog.">
        <title>Biosynthesis of antibiotic leucinostatins in bio-control fungus Purpureocillium lilacinum and their inhibition on phytophthora revealed by genome mining.</title>
        <authorList>
            <person name="Wang G."/>
            <person name="Liu Z."/>
            <person name="Lin R."/>
            <person name="Li E."/>
            <person name="Mao Z."/>
            <person name="Ling J."/>
            <person name="Yang Y."/>
            <person name="Yin W.B."/>
            <person name="Xie B."/>
        </authorList>
    </citation>
    <scope>NUCLEOTIDE SEQUENCE [LARGE SCALE GENOMIC DNA]</scope>
    <source>
        <strain evidence="2">170</strain>
    </source>
</reference>
<feature type="signal peptide" evidence="1">
    <location>
        <begin position="1"/>
        <end position="21"/>
    </location>
</feature>
<comment type="caution">
    <text evidence="2">The sequence shown here is derived from an EMBL/GenBank/DDBJ whole genome shotgun (WGS) entry which is preliminary data.</text>
</comment>
<dbReference type="RefSeq" id="XP_018137285.1">
    <property type="nucleotide sequence ID" value="XM_018288656.1"/>
</dbReference>
<feature type="chain" id="PRO_5008101120" evidence="1">
    <location>
        <begin position="22"/>
        <end position="391"/>
    </location>
</feature>
<dbReference type="STRING" id="1380566.A0A179F1S3"/>
<proteinExistence type="predicted"/>
<gene>
    <name evidence="2" type="ORF">VFPPC_10258</name>
</gene>
<organism evidence="2 3">
    <name type="scientific">Pochonia chlamydosporia 170</name>
    <dbReference type="NCBI Taxonomy" id="1380566"/>
    <lineage>
        <taxon>Eukaryota</taxon>
        <taxon>Fungi</taxon>
        <taxon>Dikarya</taxon>
        <taxon>Ascomycota</taxon>
        <taxon>Pezizomycotina</taxon>
        <taxon>Sordariomycetes</taxon>
        <taxon>Hypocreomycetidae</taxon>
        <taxon>Hypocreales</taxon>
        <taxon>Clavicipitaceae</taxon>
        <taxon>Pochonia</taxon>
    </lineage>
</organism>
<dbReference type="EMBL" id="LSBJ02000010">
    <property type="protein sequence ID" value="OAQ59230.1"/>
    <property type="molecule type" value="Genomic_DNA"/>
</dbReference>
<protein>
    <submittedName>
        <fullName evidence="2">Uncharacterized protein</fullName>
    </submittedName>
</protein>
<evidence type="ECO:0000256" key="1">
    <source>
        <dbReference type="SAM" id="SignalP"/>
    </source>
</evidence>
<evidence type="ECO:0000313" key="3">
    <source>
        <dbReference type="Proteomes" id="UP000078397"/>
    </source>
</evidence>
<dbReference type="SUPFAM" id="SSF82171">
    <property type="entry name" value="DPP6 N-terminal domain-like"/>
    <property type="match status" value="1"/>
</dbReference>